<feature type="domain" description="BON" evidence="5">
    <location>
        <begin position="26"/>
        <end position="94"/>
    </location>
</feature>
<dbReference type="PRINTS" id="PR01021">
    <property type="entry name" value="OMPADOMAIN"/>
</dbReference>
<dbReference type="InterPro" id="IPR006664">
    <property type="entry name" value="OMP_bac"/>
</dbReference>
<protein>
    <submittedName>
        <fullName evidence="7">OmpA family protein</fullName>
    </submittedName>
</protein>
<keyword evidence="8" id="KW-1185">Reference proteome</keyword>
<dbReference type="EMBL" id="JAAAML010000001">
    <property type="protein sequence ID" value="MCO6407536.1"/>
    <property type="molecule type" value="Genomic_DNA"/>
</dbReference>
<evidence type="ECO:0000256" key="4">
    <source>
        <dbReference type="PROSITE-ProRule" id="PRU00473"/>
    </source>
</evidence>
<dbReference type="InterPro" id="IPR006690">
    <property type="entry name" value="OMPA-like_CS"/>
</dbReference>
<reference evidence="7 8" key="1">
    <citation type="submission" date="2020-01" db="EMBL/GenBank/DDBJ databases">
        <title>Genomes of bacteria type strains.</title>
        <authorList>
            <person name="Chen J."/>
            <person name="Zhu S."/>
            <person name="Yang J."/>
        </authorList>
    </citation>
    <scope>NUCLEOTIDE SEQUENCE [LARGE SCALE GENOMIC DNA]</scope>
    <source>
        <strain evidence="7 8">DSM 16655</strain>
    </source>
</reference>
<dbReference type="InterPro" id="IPR050330">
    <property type="entry name" value="Bact_OuterMem_StrucFunc"/>
</dbReference>
<dbReference type="Proteomes" id="UP001320715">
    <property type="component" value="Unassembled WGS sequence"/>
</dbReference>
<dbReference type="PROSITE" id="PS50914">
    <property type="entry name" value="BON"/>
    <property type="match status" value="1"/>
</dbReference>
<dbReference type="PRINTS" id="PR01023">
    <property type="entry name" value="NAFLGMOTY"/>
</dbReference>
<dbReference type="PANTHER" id="PTHR30329">
    <property type="entry name" value="STATOR ELEMENT OF FLAGELLAR MOTOR COMPLEX"/>
    <property type="match status" value="1"/>
</dbReference>
<dbReference type="Gene3D" id="3.40.1520.20">
    <property type="match status" value="4"/>
</dbReference>
<comment type="caution">
    <text evidence="7">The sequence shown here is derived from an EMBL/GenBank/DDBJ whole genome shotgun (WGS) entry which is preliminary data.</text>
</comment>
<sequence length="588" mass="62110">MRNVRLWFWPGVAAVAFLAALAVWFTAGVVETELKARALAALRGEDGWAQVTLKGRDLTLTGLAPDEEDRDRALSVARSISGVRRVTDASVLLPEEAPYRFSAEKTRNGIVLGGFVPNETVRAEVISSLTGLLPGIALSDQMKLARGAPVGLASLAAYGLSVFPRLSTGSVEISDRSMRVSGQALDPDDHELALASLARIPPSAGSVSAIDITPAAVSGSYTWAAARNEDRLTISGYIPDSAVRSAILSLAGEIGAGAETEDGMRFASGVPQLVDWLEATETGLSLLAAMSQGTVTLTDATLDVSGEARDAAAFRNIQDILGNRLPDGVKLGTADIGMAQGQPYEWSARLTRQQLELDGQVPDQAVHDAILSAARLKVGTIEILDRMELLPGAPDGFGQAALIALQALSRLEQSEAVLKDRNLSVQGSALSGIALRETRRLIEEGLPEGFSGTGSLSRAEIPETVLVLADCQQQLDSLAGSNTVLFQTGDAGIEPHSFGFLDRIAATVQQCGDVRMEISGHTDSDGSEADNLALSERRADAVADYLTAAGVDAKRLVAVGHGESRPVRENETVQGKAANRRIEFQVMR</sequence>
<dbReference type="Pfam" id="PF00691">
    <property type="entry name" value="OmpA"/>
    <property type="match status" value="1"/>
</dbReference>
<evidence type="ECO:0000313" key="8">
    <source>
        <dbReference type="Proteomes" id="UP001320715"/>
    </source>
</evidence>
<dbReference type="PROSITE" id="PS01068">
    <property type="entry name" value="OMPA_1"/>
    <property type="match status" value="1"/>
</dbReference>
<comment type="subcellular location">
    <subcellularLocation>
        <location evidence="1">Cell outer membrane</location>
    </subcellularLocation>
</comment>
<gene>
    <name evidence="7" type="ORF">GTW23_05060</name>
</gene>
<dbReference type="RefSeq" id="WP_252914865.1">
    <property type="nucleotide sequence ID" value="NZ_JAAAML010000001.1"/>
</dbReference>
<dbReference type="Pfam" id="PF04972">
    <property type="entry name" value="BON"/>
    <property type="match status" value="1"/>
</dbReference>
<evidence type="ECO:0000256" key="2">
    <source>
        <dbReference type="ARBA" id="ARBA00023136"/>
    </source>
</evidence>
<dbReference type="CDD" id="cd07185">
    <property type="entry name" value="OmpA_C-like"/>
    <property type="match status" value="1"/>
</dbReference>
<evidence type="ECO:0000313" key="7">
    <source>
        <dbReference type="EMBL" id="MCO6407536.1"/>
    </source>
</evidence>
<feature type="domain" description="OmpA-like" evidence="6">
    <location>
        <begin position="473"/>
        <end position="588"/>
    </location>
</feature>
<evidence type="ECO:0000259" key="5">
    <source>
        <dbReference type="PROSITE" id="PS50914"/>
    </source>
</evidence>
<dbReference type="InterPro" id="IPR007055">
    <property type="entry name" value="BON_dom"/>
</dbReference>
<dbReference type="InterPro" id="IPR006665">
    <property type="entry name" value="OmpA-like"/>
</dbReference>
<dbReference type="Gene3D" id="3.30.1330.60">
    <property type="entry name" value="OmpA-like domain"/>
    <property type="match status" value="1"/>
</dbReference>
<organism evidence="7 8">
    <name type="scientific">Hoeflea alexandrii</name>
    <dbReference type="NCBI Taxonomy" id="288436"/>
    <lineage>
        <taxon>Bacteria</taxon>
        <taxon>Pseudomonadati</taxon>
        <taxon>Pseudomonadota</taxon>
        <taxon>Alphaproteobacteria</taxon>
        <taxon>Hyphomicrobiales</taxon>
        <taxon>Rhizobiaceae</taxon>
        <taxon>Hoeflea</taxon>
    </lineage>
</organism>
<evidence type="ECO:0000256" key="3">
    <source>
        <dbReference type="ARBA" id="ARBA00023237"/>
    </source>
</evidence>
<dbReference type="PROSITE" id="PS51123">
    <property type="entry name" value="OMPA_2"/>
    <property type="match status" value="1"/>
</dbReference>
<dbReference type="PANTHER" id="PTHR30329:SF21">
    <property type="entry name" value="LIPOPROTEIN YIAD-RELATED"/>
    <property type="match status" value="1"/>
</dbReference>
<keyword evidence="3" id="KW-0998">Cell outer membrane</keyword>
<dbReference type="SUPFAM" id="SSF103088">
    <property type="entry name" value="OmpA-like"/>
    <property type="match status" value="1"/>
</dbReference>
<proteinExistence type="predicted"/>
<accession>A0ABT1CPI4</accession>
<evidence type="ECO:0000259" key="6">
    <source>
        <dbReference type="PROSITE" id="PS51123"/>
    </source>
</evidence>
<dbReference type="InterPro" id="IPR036737">
    <property type="entry name" value="OmpA-like_sf"/>
</dbReference>
<name>A0ABT1CPI4_9HYPH</name>
<keyword evidence="2 4" id="KW-0472">Membrane</keyword>
<evidence type="ECO:0000256" key="1">
    <source>
        <dbReference type="ARBA" id="ARBA00004442"/>
    </source>
</evidence>